<evidence type="ECO:0000256" key="1">
    <source>
        <dbReference type="SAM" id="MobiDB-lite"/>
    </source>
</evidence>
<accession>A0A6S7GDT4</accession>
<reference evidence="2" key="1">
    <citation type="submission" date="2020-04" db="EMBL/GenBank/DDBJ databases">
        <authorList>
            <person name="Alioto T."/>
            <person name="Alioto T."/>
            <person name="Gomez Garrido J."/>
        </authorList>
    </citation>
    <scope>NUCLEOTIDE SEQUENCE</scope>
    <source>
        <strain evidence="2">A484AB</strain>
    </source>
</reference>
<sequence>MVASQEILSSLCLPNSSSKSGNENDQIDRLSSRNNLLVVRGPRLSWKGHIEELLRVVFEADGEMEITRSIKKWRFRGQTRWDVDTTNSNNSNLSSPRVSTPVLETACVRKVTSQSNERSDDFDGAHSYRLIELSNLVSAFQSLDNCQSGAFEMTVTAKPMEISGILTVAARIVRTGKIWISGRKSTRNGASQRNEVWKESHESGKAECARVSKISFYPCSNASVYSLLLRCLPGYSQNADESLNSLVWKKITRGWQIRGMFNDVDPLDFDPSSSSSSDDDVEDDFDDEDDYPLARFAHNDESDDSDDALLAQFASREQEK</sequence>
<name>A0A6S7GDT4_PARCT</name>
<keyword evidence="3" id="KW-1185">Reference proteome</keyword>
<dbReference type="AlphaFoldDB" id="A0A6S7GDT4"/>
<dbReference type="Proteomes" id="UP001152795">
    <property type="component" value="Unassembled WGS sequence"/>
</dbReference>
<proteinExistence type="predicted"/>
<organism evidence="2 3">
    <name type="scientific">Paramuricea clavata</name>
    <name type="common">Red gorgonian</name>
    <name type="synonym">Violescent sea-whip</name>
    <dbReference type="NCBI Taxonomy" id="317549"/>
    <lineage>
        <taxon>Eukaryota</taxon>
        <taxon>Metazoa</taxon>
        <taxon>Cnidaria</taxon>
        <taxon>Anthozoa</taxon>
        <taxon>Octocorallia</taxon>
        <taxon>Malacalcyonacea</taxon>
        <taxon>Plexauridae</taxon>
        <taxon>Paramuricea</taxon>
    </lineage>
</organism>
<gene>
    <name evidence="2" type="ORF">PACLA_8A056777</name>
</gene>
<feature type="region of interest" description="Disordered" evidence="1">
    <location>
        <begin position="268"/>
        <end position="305"/>
    </location>
</feature>
<dbReference type="EMBL" id="CACRXK020001081">
    <property type="protein sequence ID" value="CAB3986846.1"/>
    <property type="molecule type" value="Genomic_DNA"/>
</dbReference>
<comment type="caution">
    <text evidence="2">The sequence shown here is derived from an EMBL/GenBank/DDBJ whole genome shotgun (WGS) entry which is preliminary data.</text>
</comment>
<evidence type="ECO:0000313" key="3">
    <source>
        <dbReference type="Proteomes" id="UP001152795"/>
    </source>
</evidence>
<evidence type="ECO:0000313" key="2">
    <source>
        <dbReference type="EMBL" id="CAB3986846.1"/>
    </source>
</evidence>
<protein>
    <submittedName>
        <fullName evidence="2">Uncharacterized protein</fullName>
    </submittedName>
</protein>
<feature type="compositionally biased region" description="Acidic residues" evidence="1">
    <location>
        <begin position="277"/>
        <end position="291"/>
    </location>
</feature>